<sequence>MGVTGMSRTLPEEGFPGIRNSICKGTGCRKACRTLGVASA</sequence>
<protein>
    <submittedName>
        <fullName evidence="1">SPATA32 isoform 2</fullName>
    </submittedName>
</protein>
<name>A0A2J8IV86_PANTR</name>
<comment type="caution">
    <text evidence="1">The sequence shown here is derived from an EMBL/GenBank/DDBJ whole genome shotgun (WGS) entry which is preliminary data.</text>
</comment>
<proteinExistence type="predicted"/>
<reference evidence="1 2" key="1">
    <citation type="submission" date="2017-12" db="EMBL/GenBank/DDBJ databases">
        <title>High-resolution comparative analysis of great ape genomes.</title>
        <authorList>
            <person name="Pollen A."/>
            <person name="Hastie A."/>
            <person name="Hormozdiari F."/>
            <person name="Dougherty M."/>
            <person name="Liu R."/>
            <person name="Chaisson M."/>
            <person name="Hoppe E."/>
            <person name="Hill C."/>
            <person name="Pang A."/>
            <person name="Hillier L."/>
            <person name="Baker C."/>
            <person name="Armstrong J."/>
            <person name="Shendure J."/>
            <person name="Paten B."/>
            <person name="Wilson R."/>
            <person name="Chao H."/>
            <person name="Schneider V."/>
            <person name="Ventura M."/>
            <person name="Kronenberg Z."/>
            <person name="Murali S."/>
            <person name="Gordon D."/>
            <person name="Cantsilieris S."/>
            <person name="Munson K."/>
            <person name="Nelson B."/>
            <person name="Raja A."/>
            <person name="Underwood J."/>
            <person name="Diekhans M."/>
            <person name="Fiddes I."/>
            <person name="Haussler D."/>
            <person name="Eichler E."/>
        </authorList>
    </citation>
    <scope>NUCLEOTIDE SEQUENCE [LARGE SCALE GENOMIC DNA]</scope>
    <source>
        <strain evidence="1">Yerkes chimp pedigree #C0471</strain>
    </source>
</reference>
<accession>A0A2J8IV86</accession>
<evidence type="ECO:0000313" key="2">
    <source>
        <dbReference type="Proteomes" id="UP000236370"/>
    </source>
</evidence>
<dbReference type="EMBL" id="NBAG03000579">
    <property type="protein sequence ID" value="PNI14413.1"/>
    <property type="molecule type" value="Genomic_DNA"/>
</dbReference>
<dbReference type="Proteomes" id="UP000236370">
    <property type="component" value="Unassembled WGS sequence"/>
</dbReference>
<organism evidence="1 2">
    <name type="scientific">Pan troglodytes</name>
    <name type="common">Chimpanzee</name>
    <dbReference type="NCBI Taxonomy" id="9598"/>
    <lineage>
        <taxon>Eukaryota</taxon>
        <taxon>Metazoa</taxon>
        <taxon>Chordata</taxon>
        <taxon>Craniata</taxon>
        <taxon>Vertebrata</taxon>
        <taxon>Euteleostomi</taxon>
        <taxon>Mammalia</taxon>
        <taxon>Eutheria</taxon>
        <taxon>Euarchontoglires</taxon>
        <taxon>Primates</taxon>
        <taxon>Haplorrhini</taxon>
        <taxon>Catarrhini</taxon>
        <taxon>Hominidae</taxon>
        <taxon>Pan</taxon>
    </lineage>
</organism>
<evidence type="ECO:0000313" key="1">
    <source>
        <dbReference type="EMBL" id="PNI14413.1"/>
    </source>
</evidence>
<dbReference type="AlphaFoldDB" id="A0A2J8IV86"/>
<gene>
    <name evidence="1" type="ORF">CK820_G0052888</name>
</gene>